<protein>
    <recommendedName>
        <fullName evidence="9">G-protein coupled receptors family 1 profile domain-containing protein</fullName>
    </recommendedName>
</protein>
<dbReference type="PRINTS" id="PR00237">
    <property type="entry name" value="GPCRRHODOPSN"/>
</dbReference>
<dbReference type="Gene3D" id="1.20.1070.10">
    <property type="entry name" value="Rhodopsin 7-helix transmembrane proteins"/>
    <property type="match status" value="1"/>
</dbReference>
<dbReference type="SUPFAM" id="SSF81321">
    <property type="entry name" value="Family A G protein-coupled receptor-like"/>
    <property type="match status" value="1"/>
</dbReference>
<evidence type="ECO:0000256" key="7">
    <source>
        <dbReference type="ARBA" id="ARBA00023224"/>
    </source>
</evidence>
<dbReference type="PANTHER" id="PTHR24240">
    <property type="entry name" value="OPSIN"/>
    <property type="match status" value="1"/>
</dbReference>
<evidence type="ECO:0000256" key="5">
    <source>
        <dbReference type="ARBA" id="ARBA00023136"/>
    </source>
</evidence>
<reference evidence="10" key="2">
    <citation type="journal article" date="2021" name="Genome Biol. Evol.">
        <title>Developing a high-quality reference genome for a parasitic bivalve with doubly uniparental inheritance (Bivalvia: Unionida).</title>
        <authorList>
            <person name="Smith C.H."/>
        </authorList>
    </citation>
    <scope>NUCLEOTIDE SEQUENCE</scope>
    <source>
        <strain evidence="10">CHS0354</strain>
        <tissue evidence="10">Mantle</tissue>
    </source>
</reference>
<name>A0AAE0S5E8_9BIVA</name>
<evidence type="ECO:0000313" key="10">
    <source>
        <dbReference type="EMBL" id="KAK3585626.1"/>
    </source>
</evidence>
<keyword evidence="4" id="KW-0297">G-protein coupled receptor</keyword>
<dbReference type="InterPro" id="IPR017452">
    <property type="entry name" value="GPCR_Rhodpsn_7TM"/>
</dbReference>
<evidence type="ECO:0000256" key="4">
    <source>
        <dbReference type="ARBA" id="ARBA00023040"/>
    </source>
</evidence>
<reference evidence="10" key="1">
    <citation type="journal article" date="2021" name="Genome Biol. Evol.">
        <title>A High-Quality Reference Genome for a Parasitic Bivalve with Doubly Uniparental Inheritance (Bivalvia: Unionida).</title>
        <authorList>
            <person name="Smith C.H."/>
        </authorList>
    </citation>
    <scope>NUCLEOTIDE SEQUENCE</scope>
    <source>
        <strain evidence="10">CHS0354</strain>
    </source>
</reference>
<comment type="caution">
    <text evidence="10">The sequence shown here is derived from an EMBL/GenBank/DDBJ whole genome shotgun (WGS) entry which is preliminary data.</text>
</comment>
<accession>A0AAE0S5E8</accession>
<dbReference type="AlphaFoldDB" id="A0AAE0S5E8"/>
<sequence length="142" mass="16217">MRKKTRSKVFRSRNSQIEKPLSLETSITITVFLMIVCFLFSWTPYAIVSIVTAIINPMSIPTLGKTLPGIFAKCSAIWNPIVYVIRNSEFRESIILTLFRIPWNPQVTTRSIDKNSNKTPCDARVRYLYSTAERISSAPLND</sequence>
<evidence type="ECO:0000259" key="9">
    <source>
        <dbReference type="PROSITE" id="PS50262"/>
    </source>
</evidence>
<gene>
    <name evidence="10" type="ORF">CHS0354_004543</name>
</gene>
<keyword evidence="5 8" id="KW-0472">Membrane</keyword>
<proteinExistence type="predicted"/>
<dbReference type="Proteomes" id="UP001195483">
    <property type="component" value="Unassembled WGS sequence"/>
</dbReference>
<evidence type="ECO:0000256" key="1">
    <source>
        <dbReference type="ARBA" id="ARBA00004141"/>
    </source>
</evidence>
<dbReference type="PROSITE" id="PS50262">
    <property type="entry name" value="G_PROTEIN_RECEP_F1_2"/>
    <property type="match status" value="1"/>
</dbReference>
<keyword evidence="7" id="KW-0807">Transducer</keyword>
<keyword evidence="6" id="KW-0675">Receptor</keyword>
<dbReference type="InterPro" id="IPR000276">
    <property type="entry name" value="GPCR_Rhodpsn"/>
</dbReference>
<comment type="subcellular location">
    <subcellularLocation>
        <location evidence="1">Membrane</location>
        <topology evidence="1">Multi-pass membrane protein</topology>
    </subcellularLocation>
</comment>
<dbReference type="InterPro" id="IPR050125">
    <property type="entry name" value="GPCR_opsins"/>
</dbReference>
<evidence type="ECO:0000256" key="2">
    <source>
        <dbReference type="ARBA" id="ARBA00022692"/>
    </source>
</evidence>
<keyword evidence="2 8" id="KW-0812">Transmembrane</keyword>
<dbReference type="GO" id="GO:0004930">
    <property type="term" value="F:G protein-coupled receptor activity"/>
    <property type="evidence" value="ECO:0007669"/>
    <property type="project" value="UniProtKB-KW"/>
</dbReference>
<evidence type="ECO:0000256" key="6">
    <source>
        <dbReference type="ARBA" id="ARBA00023170"/>
    </source>
</evidence>
<feature type="domain" description="G-protein coupled receptors family 1 profile" evidence="9">
    <location>
        <begin position="1"/>
        <end position="83"/>
    </location>
</feature>
<keyword evidence="11" id="KW-1185">Reference proteome</keyword>
<evidence type="ECO:0000313" key="11">
    <source>
        <dbReference type="Proteomes" id="UP001195483"/>
    </source>
</evidence>
<reference evidence="10" key="3">
    <citation type="submission" date="2023-05" db="EMBL/GenBank/DDBJ databases">
        <authorList>
            <person name="Smith C.H."/>
        </authorList>
    </citation>
    <scope>NUCLEOTIDE SEQUENCE</scope>
    <source>
        <strain evidence="10">CHS0354</strain>
        <tissue evidence="10">Mantle</tissue>
    </source>
</reference>
<dbReference type="GO" id="GO:0016020">
    <property type="term" value="C:membrane"/>
    <property type="evidence" value="ECO:0007669"/>
    <property type="project" value="UniProtKB-SubCell"/>
</dbReference>
<feature type="transmembrane region" description="Helical" evidence="8">
    <location>
        <begin position="21"/>
        <end position="42"/>
    </location>
</feature>
<evidence type="ECO:0000256" key="8">
    <source>
        <dbReference type="SAM" id="Phobius"/>
    </source>
</evidence>
<organism evidence="10 11">
    <name type="scientific">Potamilus streckersoni</name>
    <dbReference type="NCBI Taxonomy" id="2493646"/>
    <lineage>
        <taxon>Eukaryota</taxon>
        <taxon>Metazoa</taxon>
        <taxon>Spiralia</taxon>
        <taxon>Lophotrochozoa</taxon>
        <taxon>Mollusca</taxon>
        <taxon>Bivalvia</taxon>
        <taxon>Autobranchia</taxon>
        <taxon>Heteroconchia</taxon>
        <taxon>Palaeoheterodonta</taxon>
        <taxon>Unionida</taxon>
        <taxon>Unionoidea</taxon>
        <taxon>Unionidae</taxon>
        <taxon>Ambleminae</taxon>
        <taxon>Lampsilini</taxon>
        <taxon>Potamilus</taxon>
    </lineage>
</organism>
<keyword evidence="3 8" id="KW-1133">Transmembrane helix</keyword>
<evidence type="ECO:0000256" key="3">
    <source>
        <dbReference type="ARBA" id="ARBA00022989"/>
    </source>
</evidence>
<dbReference type="EMBL" id="JAEAOA010000333">
    <property type="protein sequence ID" value="KAK3585626.1"/>
    <property type="molecule type" value="Genomic_DNA"/>
</dbReference>